<feature type="region of interest" description="Disordered" evidence="1">
    <location>
        <begin position="1"/>
        <end position="121"/>
    </location>
</feature>
<comment type="caution">
    <text evidence="2">The sequence shown here is derived from an EMBL/GenBank/DDBJ whole genome shotgun (WGS) entry which is preliminary data.</text>
</comment>
<dbReference type="AlphaFoldDB" id="A0A409YUF3"/>
<gene>
    <name evidence="2" type="ORF">CVT26_001188</name>
</gene>
<keyword evidence="3" id="KW-1185">Reference proteome</keyword>
<dbReference type="OrthoDB" id="2683368at2759"/>
<feature type="compositionally biased region" description="Polar residues" evidence="1">
    <location>
        <begin position="65"/>
        <end position="78"/>
    </location>
</feature>
<protein>
    <submittedName>
        <fullName evidence="2">Uncharacterized protein</fullName>
    </submittedName>
</protein>
<proteinExistence type="predicted"/>
<sequence length="260" mass="29181">MISSTRRVPVGLPSNPRARQTPPPSSSGRRDEEPRPSRTMPAARPRNQSSQRTPVLDTNRRKPQTLRSGSYNHPNQVHRSSDSSSTTSSEAESYTLSRGFSSQRSSRTTVNDYNEPSPYTIRITDEDNKSYSYAATTNGYVWTRVAEVANALSQEVSRVWAAGLGSGDDEEGESHLFEVMRAYHLAKARTPSELPEWLFSERERGQAMLRINTPAEEPSPRRRSPNPTIINKEVKSSVQPKLSSADRLRQLRALRREQGA</sequence>
<reference evidence="2 3" key="1">
    <citation type="journal article" date="2018" name="Evol. Lett.">
        <title>Horizontal gene cluster transfer increased hallucinogenic mushroom diversity.</title>
        <authorList>
            <person name="Reynolds H.T."/>
            <person name="Vijayakumar V."/>
            <person name="Gluck-Thaler E."/>
            <person name="Korotkin H.B."/>
            <person name="Matheny P.B."/>
            <person name="Slot J.C."/>
        </authorList>
    </citation>
    <scope>NUCLEOTIDE SEQUENCE [LARGE SCALE GENOMIC DNA]</scope>
    <source>
        <strain evidence="2 3">SRW20</strain>
    </source>
</reference>
<evidence type="ECO:0000256" key="1">
    <source>
        <dbReference type="SAM" id="MobiDB-lite"/>
    </source>
</evidence>
<dbReference type="Proteomes" id="UP000284706">
    <property type="component" value="Unassembled WGS sequence"/>
</dbReference>
<accession>A0A409YUF3</accession>
<feature type="compositionally biased region" description="Low complexity" evidence="1">
    <location>
        <begin position="82"/>
        <end position="97"/>
    </location>
</feature>
<dbReference type="InParanoid" id="A0A409YUF3"/>
<dbReference type="EMBL" id="NHYE01000269">
    <property type="protein sequence ID" value="PPR06646.1"/>
    <property type="molecule type" value="Genomic_DNA"/>
</dbReference>
<evidence type="ECO:0000313" key="2">
    <source>
        <dbReference type="EMBL" id="PPR06646.1"/>
    </source>
</evidence>
<organism evidence="2 3">
    <name type="scientific">Gymnopilus dilepis</name>
    <dbReference type="NCBI Taxonomy" id="231916"/>
    <lineage>
        <taxon>Eukaryota</taxon>
        <taxon>Fungi</taxon>
        <taxon>Dikarya</taxon>
        <taxon>Basidiomycota</taxon>
        <taxon>Agaricomycotina</taxon>
        <taxon>Agaricomycetes</taxon>
        <taxon>Agaricomycetidae</taxon>
        <taxon>Agaricales</taxon>
        <taxon>Agaricineae</taxon>
        <taxon>Hymenogastraceae</taxon>
        <taxon>Gymnopilus</taxon>
    </lineage>
</organism>
<feature type="region of interest" description="Disordered" evidence="1">
    <location>
        <begin position="209"/>
        <end position="248"/>
    </location>
</feature>
<feature type="compositionally biased region" description="Polar residues" evidence="1">
    <location>
        <begin position="98"/>
        <end position="114"/>
    </location>
</feature>
<evidence type="ECO:0000313" key="3">
    <source>
        <dbReference type="Proteomes" id="UP000284706"/>
    </source>
</evidence>
<name>A0A409YUF3_9AGAR</name>